<reference evidence="1" key="1">
    <citation type="submission" date="2021-06" db="EMBL/GenBank/DDBJ databases">
        <authorList>
            <person name="Kallberg Y."/>
            <person name="Tangrot J."/>
            <person name="Rosling A."/>
        </authorList>
    </citation>
    <scope>NUCLEOTIDE SEQUENCE</scope>
    <source>
        <strain evidence="1">IL203A</strain>
    </source>
</reference>
<dbReference type="Proteomes" id="UP000789702">
    <property type="component" value="Unassembled WGS sequence"/>
</dbReference>
<keyword evidence="2" id="KW-1185">Reference proteome</keyword>
<accession>A0ACA9JX74</accession>
<evidence type="ECO:0000313" key="1">
    <source>
        <dbReference type="EMBL" id="CAG8440748.1"/>
    </source>
</evidence>
<comment type="caution">
    <text evidence="1">The sequence shown here is derived from an EMBL/GenBank/DDBJ whole genome shotgun (WGS) entry which is preliminary data.</text>
</comment>
<organism evidence="1 2">
    <name type="scientific">Dentiscutata heterogama</name>
    <dbReference type="NCBI Taxonomy" id="1316150"/>
    <lineage>
        <taxon>Eukaryota</taxon>
        <taxon>Fungi</taxon>
        <taxon>Fungi incertae sedis</taxon>
        <taxon>Mucoromycota</taxon>
        <taxon>Glomeromycotina</taxon>
        <taxon>Glomeromycetes</taxon>
        <taxon>Diversisporales</taxon>
        <taxon>Gigasporaceae</taxon>
        <taxon>Dentiscutata</taxon>
    </lineage>
</organism>
<protein>
    <submittedName>
        <fullName evidence="1">10260_t:CDS:1</fullName>
    </submittedName>
</protein>
<dbReference type="EMBL" id="CAJVPU010000104">
    <property type="protein sequence ID" value="CAG8440748.1"/>
    <property type="molecule type" value="Genomic_DNA"/>
</dbReference>
<name>A0ACA9JX74_9GLOM</name>
<proteinExistence type="predicted"/>
<evidence type="ECO:0000313" key="2">
    <source>
        <dbReference type="Proteomes" id="UP000789702"/>
    </source>
</evidence>
<sequence length="472" mass="52137">MSNIGEISKVGQIWNGGTLFHIIDDNIPKKTILAIGETGTGKSTFGLKVFNVDTVPGSGISSVTRISEIFENLFFRYIDTPGFSDSEGLDDDEVFIDMLSLMQENSINNKFKIDIILWFCFESRRCNQQLQRGAKFIQKLSDYSDLLNNDDLNIWNNVLIIIQGQALDDATVEGPQAAARLAWDSFIKEKNILFNLDDFKVRYFPCFVYNFQDIPSPYMNMSQTQRQSLNVYSNSEIISKMQQLVSEISSKFNGFNVCFRSAKCSRCDQKGDPRLFKNKCHFDFKHKLSTKLVHSNIIEGYHIGPIVCVHSDKFHQDQTKVNVSMATGGAIGGAVGGAVGSILALAGQKNAASSGVIGSMTGIVGATAGKIVGELITAYECSECGSNWTKPGCIKKCSNCDKLWDSYANNCGKRYSCCKKSEDDSGCTLIPYCVSDNCNTDLSGCICIVCNQSRSTTGCHQGNQHDIIYFND</sequence>
<gene>
    <name evidence="1" type="ORF">DHETER_LOCUS237</name>
</gene>